<accession>A0A934R5J1</accession>
<feature type="transmembrane region" description="Helical" evidence="5">
    <location>
        <begin position="225"/>
        <end position="244"/>
    </location>
</feature>
<reference evidence="7" key="1">
    <citation type="submission" date="2021-01" db="EMBL/GenBank/DDBJ databases">
        <title>Modified the classification status of verrucomicrobia.</title>
        <authorList>
            <person name="Feng X."/>
        </authorList>
    </citation>
    <scope>NUCLEOTIDE SEQUENCE</scope>
    <source>
        <strain evidence="7">JCM 18052</strain>
    </source>
</reference>
<name>A0A934R5J1_9BACT</name>
<feature type="transmembrane region" description="Helical" evidence="5">
    <location>
        <begin position="147"/>
        <end position="166"/>
    </location>
</feature>
<keyword evidence="4 5" id="KW-0472">Membrane</keyword>
<dbReference type="RefSeq" id="WP_200351564.1">
    <property type="nucleotide sequence ID" value="NZ_BAABHZ010000006.1"/>
</dbReference>
<feature type="transmembrane region" description="Helical" evidence="5">
    <location>
        <begin position="201"/>
        <end position="219"/>
    </location>
</feature>
<dbReference type="InterPro" id="IPR011547">
    <property type="entry name" value="SLC26A/SulP_dom"/>
</dbReference>
<feature type="transmembrane region" description="Helical" evidence="5">
    <location>
        <begin position="277"/>
        <end position="297"/>
    </location>
</feature>
<dbReference type="Proteomes" id="UP000600139">
    <property type="component" value="Unassembled WGS sequence"/>
</dbReference>
<dbReference type="InterPro" id="IPR001902">
    <property type="entry name" value="SLC26A/SulP_fam"/>
</dbReference>
<dbReference type="PROSITE" id="PS50801">
    <property type="entry name" value="STAS"/>
    <property type="match status" value="1"/>
</dbReference>
<gene>
    <name evidence="7" type="ORF">JIN84_13480</name>
</gene>
<evidence type="ECO:0000256" key="5">
    <source>
        <dbReference type="SAM" id="Phobius"/>
    </source>
</evidence>
<evidence type="ECO:0000313" key="7">
    <source>
        <dbReference type="EMBL" id="MBK1816631.1"/>
    </source>
</evidence>
<feature type="transmembrane region" description="Helical" evidence="5">
    <location>
        <begin position="121"/>
        <end position="141"/>
    </location>
</feature>
<evidence type="ECO:0000256" key="2">
    <source>
        <dbReference type="ARBA" id="ARBA00022692"/>
    </source>
</evidence>
<evidence type="ECO:0000256" key="1">
    <source>
        <dbReference type="ARBA" id="ARBA00004141"/>
    </source>
</evidence>
<feature type="transmembrane region" description="Helical" evidence="5">
    <location>
        <begin position="59"/>
        <end position="87"/>
    </location>
</feature>
<dbReference type="AlphaFoldDB" id="A0A934R5J1"/>
<evidence type="ECO:0000256" key="4">
    <source>
        <dbReference type="ARBA" id="ARBA00023136"/>
    </source>
</evidence>
<dbReference type="Pfam" id="PF00916">
    <property type="entry name" value="Sulfate_transp"/>
    <property type="match status" value="1"/>
</dbReference>
<dbReference type="GO" id="GO:0055085">
    <property type="term" value="P:transmembrane transport"/>
    <property type="evidence" value="ECO:0007669"/>
    <property type="project" value="InterPro"/>
</dbReference>
<dbReference type="PANTHER" id="PTHR11814">
    <property type="entry name" value="SULFATE TRANSPORTER"/>
    <property type="match status" value="1"/>
</dbReference>
<dbReference type="InterPro" id="IPR002645">
    <property type="entry name" value="STAS_dom"/>
</dbReference>
<keyword evidence="3 5" id="KW-1133">Transmembrane helix</keyword>
<sequence length="627" mass="67664">MKISRTLAHLIRDVRDFFAAERVVFAPFLRDLRHYDVVKFRADAWAGANVTVLAIAQGIAFAAIAGLPVVYGIISTAVAAFVAPLFAGSRHTILGPTNATAFMLFSFFSVNPGLTGRLGELIPLLVMMVGIMAAVGAVFRVADLLQYISRSVLVGYISGAAVLIVANQLKPFLGLSGVVDEETSSTFIGLLFGLLRALPQTHWVSLLIGGGTLLVFVAMRKWRPAWPAFALSLLVSSVIFGSLIRSGHPAFKGEATFATFGFPDLMLKMPHLVRADIFTDISALLSIAFALAFLASLENTLMAKTLASKTGDRPDVNQDMLAVGMANLATAVAGGMPASGSLTRSMLNHESGARTRFASLISGIYTMAFAALIAASVGWGVPLIDYVPKAALAALVIALSFSLFNLRHIRICLRSTTDDAVVLVTTFVATLLAPLHVAIFIGVAISITLFLRKASRPFLIEYEFSEAGELREMGEKRQRPIPAISIVHVEGDLFFGAAELFRTQIQRTVSDPAIQVIILRLKNARHLDATSVMALEDLILYMRKEGLHLIVSGATREVYRVLKKSGILVTLQAGCDRRAGESNIFLTNPRNPNLSTRAALKRAQQLLGTDKADIRIFYDPNKHAAAT</sequence>
<dbReference type="GO" id="GO:0016020">
    <property type="term" value="C:membrane"/>
    <property type="evidence" value="ECO:0007669"/>
    <property type="project" value="UniProtKB-SubCell"/>
</dbReference>
<feature type="transmembrane region" description="Helical" evidence="5">
    <location>
        <begin position="421"/>
        <end position="451"/>
    </location>
</feature>
<feature type="transmembrane region" description="Helical" evidence="5">
    <location>
        <begin position="391"/>
        <end position="409"/>
    </location>
</feature>
<evidence type="ECO:0000256" key="3">
    <source>
        <dbReference type="ARBA" id="ARBA00022989"/>
    </source>
</evidence>
<keyword evidence="2 5" id="KW-0812">Transmembrane</keyword>
<organism evidence="7 8">
    <name type="scientific">Luteolibacter yonseiensis</name>
    <dbReference type="NCBI Taxonomy" id="1144680"/>
    <lineage>
        <taxon>Bacteria</taxon>
        <taxon>Pseudomonadati</taxon>
        <taxon>Verrucomicrobiota</taxon>
        <taxon>Verrucomicrobiia</taxon>
        <taxon>Verrucomicrobiales</taxon>
        <taxon>Verrucomicrobiaceae</taxon>
        <taxon>Luteolibacter</taxon>
    </lineage>
</organism>
<dbReference type="Pfam" id="PF01740">
    <property type="entry name" value="STAS"/>
    <property type="match status" value="1"/>
</dbReference>
<dbReference type="InterPro" id="IPR036513">
    <property type="entry name" value="STAS_dom_sf"/>
</dbReference>
<keyword evidence="8" id="KW-1185">Reference proteome</keyword>
<feature type="transmembrane region" description="Helical" evidence="5">
    <location>
        <begin position="357"/>
        <end position="379"/>
    </location>
</feature>
<dbReference type="EMBL" id="JAENIK010000011">
    <property type="protein sequence ID" value="MBK1816631.1"/>
    <property type="molecule type" value="Genomic_DNA"/>
</dbReference>
<evidence type="ECO:0000313" key="8">
    <source>
        <dbReference type="Proteomes" id="UP000600139"/>
    </source>
</evidence>
<dbReference type="CDD" id="cd07042">
    <property type="entry name" value="STAS_SulP_like_sulfate_transporter"/>
    <property type="match status" value="1"/>
</dbReference>
<feature type="domain" description="STAS" evidence="6">
    <location>
        <begin position="474"/>
        <end position="567"/>
    </location>
</feature>
<comment type="caution">
    <text evidence="7">The sequence shown here is derived from an EMBL/GenBank/DDBJ whole genome shotgun (WGS) entry which is preliminary data.</text>
</comment>
<proteinExistence type="predicted"/>
<evidence type="ECO:0000259" key="6">
    <source>
        <dbReference type="PROSITE" id="PS50801"/>
    </source>
</evidence>
<comment type="subcellular location">
    <subcellularLocation>
        <location evidence="1">Membrane</location>
        <topology evidence="1">Multi-pass membrane protein</topology>
    </subcellularLocation>
</comment>
<dbReference type="Gene3D" id="3.30.750.24">
    <property type="entry name" value="STAS domain"/>
    <property type="match status" value="1"/>
</dbReference>
<protein>
    <submittedName>
        <fullName evidence="7">SulP family inorganic anion transporter</fullName>
    </submittedName>
</protein>
<dbReference type="SUPFAM" id="SSF52091">
    <property type="entry name" value="SpoIIaa-like"/>
    <property type="match status" value="1"/>
</dbReference>